<evidence type="ECO:0000313" key="1">
    <source>
        <dbReference type="EMBL" id="ULT86039.1"/>
    </source>
</evidence>
<dbReference type="KEGG" id="cbr:CBG_11334"/>
<name>A0AAE8ZVJ3_CAEBR</name>
<sequence length="354" mass="41033">MPINLLKMPDVVGVGVVTELDYQGIFLLSVCSRRSNCLVKKARITVPKLKFCFEKCDAYDSFVIGVKIDMMKWYYITSVKHVPKLDLEGVANANTVLDNEASSNIEFGFQTNERFRYRIERDSEPMEVQKEYQDYINSIFHYSGNYELCLSMECEGPLPNITNVKEIEIVHETVDNQFLTNALTKYPDTESLYVGSRIVGELPEDSPLLQVQNIYACRCGPDYFQVNLIQNFVGRNLYLESVTVTEQDLIQFIQKWISNEAYHNLEALVIFVDNPSSINADVIRQAIEFEEYDRNEPEKRPEYFLFDAPFINRGEVEHYSLRDKDYVEINRTTDGKRAFLCCDPGHLEFFVPKI</sequence>
<evidence type="ECO:0000313" key="2">
    <source>
        <dbReference type="Proteomes" id="UP000827892"/>
    </source>
</evidence>
<dbReference type="PANTHER" id="PTHR21503">
    <property type="entry name" value="F-BOX-CONTAINING HYPOTHETICAL PROTEIN C.ELEGANS"/>
    <property type="match status" value="1"/>
</dbReference>
<dbReference type="EMBL" id="CP090895">
    <property type="protein sequence ID" value="ULT86039.1"/>
    <property type="molecule type" value="Genomic_DNA"/>
</dbReference>
<gene>
    <name evidence="1" type="ORF">L3Y34_006018</name>
</gene>
<organism evidence="1 2">
    <name type="scientific">Caenorhabditis briggsae</name>
    <dbReference type="NCBI Taxonomy" id="6238"/>
    <lineage>
        <taxon>Eukaryota</taxon>
        <taxon>Metazoa</taxon>
        <taxon>Ecdysozoa</taxon>
        <taxon>Nematoda</taxon>
        <taxon>Chromadorea</taxon>
        <taxon>Rhabditida</taxon>
        <taxon>Rhabditina</taxon>
        <taxon>Rhabditomorpha</taxon>
        <taxon>Rhabditoidea</taxon>
        <taxon>Rhabditidae</taxon>
        <taxon>Peloderinae</taxon>
        <taxon>Caenorhabditis</taxon>
    </lineage>
</organism>
<dbReference type="AlphaFoldDB" id="A0AAE8ZVJ3"/>
<dbReference type="OMA" id="MECEGPL"/>
<accession>A0AAE8ZVJ3</accession>
<reference evidence="1 2" key="1">
    <citation type="submission" date="2022-02" db="EMBL/GenBank/DDBJ databases">
        <title>Chromosome-level reference genomes for two strains of Caenorhabditis briggsae: an improved platform for comparative genomics.</title>
        <authorList>
            <person name="Stevens L."/>
            <person name="Andersen E.C."/>
        </authorList>
    </citation>
    <scope>NUCLEOTIDE SEQUENCE [LARGE SCALE GENOMIC DNA]</scope>
    <source>
        <strain evidence="1">QX1410_ONT</strain>
        <tissue evidence="1">Whole-organism</tissue>
    </source>
</reference>
<dbReference type="PANTHER" id="PTHR21503:SF8">
    <property type="entry name" value="F-BOX ASSOCIATED DOMAIN-CONTAINING PROTEIN-RELATED"/>
    <property type="match status" value="1"/>
</dbReference>
<dbReference type="Proteomes" id="UP000827892">
    <property type="component" value="Chromosome V"/>
</dbReference>
<evidence type="ECO:0008006" key="3">
    <source>
        <dbReference type="Google" id="ProtNLM"/>
    </source>
</evidence>
<protein>
    <recommendedName>
        <fullName evidence="3">F-box associated domain-containing protein</fullName>
    </recommendedName>
</protein>
<dbReference type="RefSeq" id="XP_002635114.2">
    <property type="nucleotide sequence ID" value="XM_002635068.2"/>
</dbReference>
<proteinExistence type="predicted"/>